<keyword evidence="3" id="KW-0238">DNA-binding</keyword>
<dbReference type="AlphaFoldDB" id="A0A0C1Q9Y7"/>
<sequence>MDWLSAVRSFVVLSDMGSFTKAADVIGVSASAMSKRIDWLEKQLGQTLFVRTTRRVSLNENGVRFLSYARNWVGQFDDMLEQAQGSELEPQGTLKIAATQAIGSSLLMPIIESFLHKYKDLTIHLNILTPGAPPDLEHDLVITSYYEEFDSMAHKGIRLADYQMTLFGAPSYLSQCAQINSIEDLASHKMLLSNYYQKKGGIILEDGTLFDFSHYNFVSDHLDALMKAAIQGMGLIFISPQYVARELKQGVLIPVLPNLKSEVKQLWAYYPNTRFTPYKTKLFIDELKRSLSGLKAIV</sequence>
<evidence type="ECO:0000256" key="1">
    <source>
        <dbReference type="ARBA" id="ARBA00009437"/>
    </source>
</evidence>
<protein>
    <submittedName>
        <fullName evidence="6">LysR family transcriptional regulator</fullName>
    </submittedName>
</protein>
<keyword evidence="4" id="KW-0804">Transcription</keyword>
<dbReference type="OrthoDB" id="6706085at2"/>
<dbReference type="InterPro" id="IPR036388">
    <property type="entry name" value="WH-like_DNA-bd_sf"/>
</dbReference>
<organism evidence="6 7">
    <name type="scientific">Pseudoalteromonas luteoviolacea</name>
    <dbReference type="NCBI Taxonomy" id="43657"/>
    <lineage>
        <taxon>Bacteria</taxon>
        <taxon>Pseudomonadati</taxon>
        <taxon>Pseudomonadota</taxon>
        <taxon>Gammaproteobacteria</taxon>
        <taxon>Alteromonadales</taxon>
        <taxon>Pseudoalteromonadaceae</taxon>
        <taxon>Pseudoalteromonas</taxon>
    </lineage>
</organism>
<dbReference type="Gene3D" id="1.10.10.10">
    <property type="entry name" value="Winged helix-like DNA-binding domain superfamily/Winged helix DNA-binding domain"/>
    <property type="match status" value="1"/>
</dbReference>
<dbReference type="InterPro" id="IPR005119">
    <property type="entry name" value="LysR_subst-bd"/>
</dbReference>
<gene>
    <name evidence="6" type="ORF">JF50_18375</name>
</gene>
<dbReference type="PANTHER" id="PTHR30537:SF5">
    <property type="entry name" value="HTH-TYPE TRANSCRIPTIONAL ACTIVATOR TTDR-RELATED"/>
    <property type="match status" value="1"/>
</dbReference>
<dbReference type="SUPFAM" id="SSF46785">
    <property type="entry name" value="Winged helix' DNA-binding domain"/>
    <property type="match status" value="1"/>
</dbReference>
<dbReference type="InterPro" id="IPR036390">
    <property type="entry name" value="WH_DNA-bd_sf"/>
</dbReference>
<dbReference type="SUPFAM" id="SSF53850">
    <property type="entry name" value="Periplasmic binding protein-like II"/>
    <property type="match status" value="1"/>
</dbReference>
<evidence type="ECO:0000313" key="6">
    <source>
        <dbReference type="EMBL" id="KID56230.1"/>
    </source>
</evidence>
<dbReference type="Proteomes" id="UP000031327">
    <property type="component" value="Unassembled WGS sequence"/>
</dbReference>
<comment type="caution">
    <text evidence="6">The sequence shown here is derived from an EMBL/GenBank/DDBJ whole genome shotgun (WGS) entry which is preliminary data.</text>
</comment>
<evidence type="ECO:0000313" key="7">
    <source>
        <dbReference type="Proteomes" id="UP000031327"/>
    </source>
</evidence>
<evidence type="ECO:0000256" key="3">
    <source>
        <dbReference type="ARBA" id="ARBA00023125"/>
    </source>
</evidence>
<dbReference type="GO" id="GO:0003700">
    <property type="term" value="F:DNA-binding transcription factor activity"/>
    <property type="evidence" value="ECO:0007669"/>
    <property type="project" value="InterPro"/>
</dbReference>
<name>A0A0C1Q9Y7_9GAMM</name>
<dbReference type="PROSITE" id="PS50931">
    <property type="entry name" value="HTH_LYSR"/>
    <property type="match status" value="1"/>
</dbReference>
<dbReference type="PANTHER" id="PTHR30537">
    <property type="entry name" value="HTH-TYPE TRANSCRIPTIONAL REGULATOR"/>
    <property type="match status" value="1"/>
</dbReference>
<dbReference type="Pfam" id="PF00126">
    <property type="entry name" value="HTH_1"/>
    <property type="match status" value="1"/>
</dbReference>
<feature type="domain" description="HTH lysR-type" evidence="5">
    <location>
        <begin position="1"/>
        <end position="59"/>
    </location>
</feature>
<comment type="similarity">
    <text evidence="1">Belongs to the LysR transcriptional regulatory family.</text>
</comment>
<dbReference type="FunFam" id="1.10.10.10:FF:000001">
    <property type="entry name" value="LysR family transcriptional regulator"/>
    <property type="match status" value="1"/>
</dbReference>
<evidence type="ECO:0000256" key="4">
    <source>
        <dbReference type="ARBA" id="ARBA00023163"/>
    </source>
</evidence>
<dbReference type="RefSeq" id="WP_039610803.1">
    <property type="nucleotide sequence ID" value="NZ_JWIC01000007.1"/>
</dbReference>
<evidence type="ECO:0000256" key="2">
    <source>
        <dbReference type="ARBA" id="ARBA00023015"/>
    </source>
</evidence>
<proteinExistence type="inferred from homology"/>
<dbReference type="Pfam" id="PF03466">
    <property type="entry name" value="LysR_substrate"/>
    <property type="match status" value="1"/>
</dbReference>
<dbReference type="Gene3D" id="3.40.190.290">
    <property type="match status" value="1"/>
</dbReference>
<reference evidence="6 7" key="1">
    <citation type="submission" date="2014-12" db="EMBL/GenBank/DDBJ databases">
        <title>Draft Genome Sequence of Pseudoalteromonas luteoviolacea HI1.</title>
        <authorList>
            <person name="Asahina A.Y."/>
            <person name="Hadfield M.G."/>
        </authorList>
    </citation>
    <scope>NUCLEOTIDE SEQUENCE [LARGE SCALE GENOMIC DNA]</scope>
    <source>
        <strain evidence="6 7">HI1</strain>
    </source>
</reference>
<dbReference type="EMBL" id="JWIC01000007">
    <property type="protein sequence ID" value="KID56230.1"/>
    <property type="molecule type" value="Genomic_DNA"/>
</dbReference>
<evidence type="ECO:0000259" key="5">
    <source>
        <dbReference type="PROSITE" id="PS50931"/>
    </source>
</evidence>
<keyword evidence="2" id="KW-0805">Transcription regulation</keyword>
<dbReference type="InterPro" id="IPR058163">
    <property type="entry name" value="LysR-type_TF_proteobact-type"/>
</dbReference>
<accession>A0A0C1Q9Y7</accession>
<dbReference type="InterPro" id="IPR000847">
    <property type="entry name" value="LysR_HTH_N"/>
</dbReference>
<dbReference type="GO" id="GO:0003677">
    <property type="term" value="F:DNA binding"/>
    <property type="evidence" value="ECO:0007669"/>
    <property type="project" value="UniProtKB-KW"/>
</dbReference>